<keyword evidence="1" id="KW-1133">Transmembrane helix</keyword>
<accession>A0A0A1W390</accession>
<dbReference type="Proteomes" id="UP000032305">
    <property type="component" value="Unassembled WGS sequence"/>
</dbReference>
<comment type="caution">
    <text evidence="2">The sequence shown here is derived from an EMBL/GenBank/DDBJ whole genome shotgun (WGS) entry which is preliminary data.</text>
</comment>
<dbReference type="EMBL" id="BBPI01000001">
    <property type="protein sequence ID" value="GAL99343.1"/>
    <property type="molecule type" value="Genomic_DNA"/>
</dbReference>
<protein>
    <submittedName>
        <fullName evidence="2">Uncharacterized protein</fullName>
    </submittedName>
</protein>
<evidence type="ECO:0000313" key="2">
    <source>
        <dbReference type="EMBL" id="GAL99343.1"/>
    </source>
</evidence>
<dbReference type="OrthoDB" id="7499953at2"/>
<reference evidence="2 3" key="1">
    <citation type="submission" date="2014-11" db="EMBL/GenBank/DDBJ databases">
        <title>Whole genome shotgun sequence of Sphingomonas parapaucimobilis NBRC 15100.</title>
        <authorList>
            <person name="Katano-Makiyama Y."/>
            <person name="Hosoyama A."/>
            <person name="Hashimoto M."/>
            <person name="Hosoyama Y."/>
            <person name="Noguchi M."/>
            <person name="Numata M."/>
            <person name="Tsuchikane K."/>
            <person name="Hirakata S."/>
            <person name="Uohara A."/>
            <person name="Shimodaira J."/>
            <person name="Ohji S."/>
            <person name="Ichikawa N."/>
            <person name="Kimura A."/>
            <person name="Yamazoe A."/>
            <person name="Fujita N."/>
        </authorList>
    </citation>
    <scope>NUCLEOTIDE SEQUENCE [LARGE SCALE GENOMIC DNA]</scope>
    <source>
        <strain evidence="2 3">NBRC 15100</strain>
    </source>
</reference>
<keyword evidence="1" id="KW-0812">Transmembrane</keyword>
<gene>
    <name evidence="2" type="ORF">SP5_001_00420</name>
</gene>
<feature type="transmembrane region" description="Helical" evidence="1">
    <location>
        <begin position="20"/>
        <end position="42"/>
    </location>
</feature>
<dbReference type="AlphaFoldDB" id="A0A0A1W390"/>
<evidence type="ECO:0000313" key="3">
    <source>
        <dbReference type="Proteomes" id="UP000032305"/>
    </source>
</evidence>
<sequence length="199" mass="21796">MNGPASEEAAERAKSRRRLLTLAEFVAVAGLMVAALTLYLNWSQRRSDAEDKAASATAQRQERARLDLTATVEGDGRRLLLRDPNHDLQDVAIDFPKASGIGRQAPVGDPAIEAEPIAGPMLALTDGKADTREGRLPALITVRYWDGDTARTVTGLYDIIWSTHGRLLRGRTLRLEGLRLRDRNGTTAKLDAAWTARRG</sequence>
<proteinExistence type="predicted"/>
<evidence type="ECO:0000256" key="1">
    <source>
        <dbReference type="SAM" id="Phobius"/>
    </source>
</evidence>
<keyword evidence="1" id="KW-0472">Membrane</keyword>
<dbReference type="RefSeq" id="WP_042482350.1">
    <property type="nucleotide sequence ID" value="NZ_BBPI01000001.1"/>
</dbReference>
<keyword evidence="3" id="KW-1185">Reference proteome</keyword>
<organism evidence="2 3">
    <name type="scientific">Sphingomonas parapaucimobilis NBRC 15100</name>
    <dbReference type="NCBI Taxonomy" id="1219049"/>
    <lineage>
        <taxon>Bacteria</taxon>
        <taxon>Pseudomonadati</taxon>
        <taxon>Pseudomonadota</taxon>
        <taxon>Alphaproteobacteria</taxon>
        <taxon>Sphingomonadales</taxon>
        <taxon>Sphingomonadaceae</taxon>
        <taxon>Sphingomonas</taxon>
    </lineage>
</organism>
<name>A0A0A1W390_9SPHN</name>
<dbReference type="eggNOG" id="ENOG50343XW">
    <property type="taxonomic scope" value="Bacteria"/>
</dbReference>